<dbReference type="GO" id="GO:0005634">
    <property type="term" value="C:nucleus"/>
    <property type="evidence" value="ECO:0007669"/>
    <property type="project" value="TreeGrafter"/>
</dbReference>
<reference evidence="2 3" key="1">
    <citation type="submission" date="2016-07" db="EMBL/GenBank/DDBJ databases">
        <title>Pervasive Adenine N6-methylation of Active Genes in Fungi.</title>
        <authorList>
            <consortium name="DOE Joint Genome Institute"/>
            <person name="Mondo S.J."/>
            <person name="Dannebaum R.O."/>
            <person name="Kuo R.C."/>
            <person name="Labutti K."/>
            <person name="Haridas S."/>
            <person name="Kuo A."/>
            <person name="Salamov A."/>
            <person name="Ahrendt S.R."/>
            <person name="Lipzen A."/>
            <person name="Sullivan W."/>
            <person name="Andreopoulos W.B."/>
            <person name="Clum A."/>
            <person name="Lindquist E."/>
            <person name="Daum C."/>
            <person name="Ramamoorthy G.K."/>
            <person name="Gryganskyi A."/>
            <person name="Culley D."/>
            <person name="Magnuson J.K."/>
            <person name="James T.Y."/>
            <person name="O'Malley M.A."/>
            <person name="Stajich J.E."/>
            <person name="Spatafora J.W."/>
            <person name="Visel A."/>
            <person name="Grigoriev I.V."/>
        </authorList>
    </citation>
    <scope>NUCLEOTIDE SEQUENCE [LARGE SCALE GENOMIC DNA]</scope>
    <source>
        <strain evidence="2 3">CBS 931.73</strain>
    </source>
</reference>
<dbReference type="SUPFAM" id="SSF48371">
    <property type="entry name" value="ARM repeat"/>
    <property type="match status" value="1"/>
</dbReference>
<dbReference type="InterPro" id="IPR018870">
    <property type="entry name" value="Tti2"/>
</dbReference>
<comment type="caution">
    <text evidence="2">The sequence shown here is derived from an EMBL/GenBank/DDBJ whole genome shotgun (WGS) entry which is preliminary data.</text>
</comment>
<organism evidence="2 3">
    <name type="scientific">Basidiobolus meristosporus CBS 931.73</name>
    <dbReference type="NCBI Taxonomy" id="1314790"/>
    <lineage>
        <taxon>Eukaryota</taxon>
        <taxon>Fungi</taxon>
        <taxon>Fungi incertae sedis</taxon>
        <taxon>Zoopagomycota</taxon>
        <taxon>Entomophthoromycotina</taxon>
        <taxon>Basidiobolomycetes</taxon>
        <taxon>Basidiobolales</taxon>
        <taxon>Basidiobolaceae</taxon>
        <taxon>Basidiobolus</taxon>
    </lineage>
</organism>
<dbReference type="PANTHER" id="PTHR32226:SF2">
    <property type="entry name" value="TELO2-INTERACTING PROTEIN 2"/>
    <property type="match status" value="1"/>
</dbReference>
<dbReference type="STRING" id="1314790.A0A1Y1Z737"/>
<dbReference type="Pfam" id="PF10521">
    <property type="entry name" value="Tti2"/>
    <property type="match status" value="1"/>
</dbReference>
<accession>A0A1Y1Z737</accession>
<dbReference type="FunCoup" id="A0A1Y1Z737">
    <property type="interactions" value="21"/>
</dbReference>
<proteinExistence type="inferred from homology"/>
<dbReference type="InParanoid" id="A0A1Y1Z737"/>
<sequence>MSITSIGPNYPTDHANGLELLKRLQVPALFARDVEECSSTEYDEFFANVATTFKELLELIKREPANTLSEHFLDQVIFTCSRYLGEMPWSTQSIRNSVTAIFYQLGQNLDLSVTAMIDSRLEDILEQQFKPLFKRDPRLERDFQKHRGRKTATQDFYENQAWKSNFIGAVTGFRWCLQTATSTALSHCQDLIIPPLLTLIDDFDIRYKVIGVELLDLLLDCVDTLKLRKLGLDRVFYEALTSCLTYRSNAVEADLLSAALDTILHLVNQVYPQDSKEWWLKIEDIFLNGIIDGFSLGGDNIAIRSVIIQKAPLFLDTMGTFSVQYLAPLVKELTKTLKLPILDDPQGKDIHFKTAQSIEILIKIAWPRIHDYCHDLLTALLVVWVNVHRNGGMDNLSQLLLHIYTLLYTICGDQFQHELDTLRKLNDPIFEPLLNPTLAESR</sequence>
<dbReference type="GO" id="GO:0110078">
    <property type="term" value="C:TTT Hsp90 cochaperone complex"/>
    <property type="evidence" value="ECO:0007669"/>
    <property type="project" value="InterPro"/>
</dbReference>
<dbReference type="InterPro" id="IPR016024">
    <property type="entry name" value="ARM-type_fold"/>
</dbReference>
<dbReference type="Proteomes" id="UP000193498">
    <property type="component" value="Unassembled WGS sequence"/>
</dbReference>
<evidence type="ECO:0000256" key="1">
    <source>
        <dbReference type="ARBA" id="ARBA00034736"/>
    </source>
</evidence>
<name>A0A1Y1Z737_9FUNG</name>
<dbReference type="PANTHER" id="PTHR32226">
    <property type="entry name" value="TELO2-INTERACTING PROTEIN 2"/>
    <property type="match status" value="1"/>
</dbReference>
<gene>
    <name evidence="2" type="ORF">K493DRAFT_333266</name>
</gene>
<keyword evidence="3" id="KW-1185">Reference proteome</keyword>
<evidence type="ECO:0000313" key="3">
    <source>
        <dbReference type="Proteomes" id="UP000193498"/>
    </source>
</evidence>
<dbReference type="GO" id="GO:0005829">
    <property type="term" value="C:cytosol"/>
    <property type="evidence" value="ECO:0007669"/>
    <property type="project" value="TreeGrafter"/>
</dbReference>
<comment type="similarity">
    <text evidence="1">Belongs to the TTI2 family.</text>
</comment>
<dbReference type="OrthoDB" id="6417021at2759"/>
<protein>
    <submittedName>
        <fullName evidence="2">Uncharacterized protein</fullName>
    </submittedName>
</protein>
<dbReference type="AlphaFoldDB" id="A0A1Y1Z737"/>
<evidence type="ECO:0000313" key="2">
    <source>
        <dbReference type="EMBL" id="ORY06063.1"/>
    </source>
</evidence>
<dbReference type="EMBL" id="MCFE01000019">
    <property type="protein sequence ID" value="ORY06063.1"/>
    <property type="molecule type" value="Genomic_DNA"/>
</dbReference>